<dbReference type="EC" id="3.2.1.4" evidence="3 10"/>
<evidence type="ECO:0000256" key="7">
    <source>
        <dbReference type="ARBA" id="ARBA00023277"/>
    </source>
</evidence>
<dbReference type="PANTHER" id="PTHR39730">
    <property type="entry name" value="ENDOGLUCANASE 1"/>
    <property type="match status" value="1"/>
</dbReference>
<evidence type="ECO:0000256" key="2">
    <source>
        <dbReference type="ARBA" id="ARBA00007793"/>
    </source>
</evidence>
<evidence type="ECO:0000256" key="1">
    <source>
        <dbReference type="ARBA" id="ARBA00000966"/>
    </source>
</evidence>
<feature type="compositionally biased region" description="Low complexity" evidence="11">
    <location>
        <begin position="235"/>
        <end position="260"/>
    </location>
</feature>
<keyword evidence="9" id="KW-0624">Polysaccharide degradation</keyword>
<dbReference type="PROSITE" id="PS01140">
    <property type="entry name" value="GLYCOSYL_HYDROL_F45"/>
    <property type="match status" value="1"/>
</dbReference>
<dbReference type="GeneID" id="70126577"/>
<comment type="caution">
    <text evidence="14">The sequence shown here is derived from an EMBL/GenBank/DDBJ whole genome shotgun (WGS) entry which is preliminary data.</text>
</comment>
<protein>
    <recommendedName>
        <fullName evidence="3 10">Cellulase</fullName>
        <ecNumber evidence="3 10">3.2.1.4</ecNumber>
    </recommendedName>
</protein>
<feature type="active site" description="Nucleophile" evidence="10">
    <location>
        <position position="33"/>
    </location>
</feature>
<name>A0A9P8UP19_9PEZI</name>
<keyword evidence="7" id="KW-0119">Carbohydrate metabolism</keyword>
<reference evidence="14" key="1">
    <citation type="journal article" date="2021" name="Nat. Commun.">
        <title>Genetic determinants of endophytism in the Arabidopsis root mycobiome.</title>
        <authorList>
            <person name="Mesny F."/>
            <person name="Miyauchi S."/>
            <person name="Thiergart T."/>
            <person name="Pickel B."/>
            <person name="Atanasova L."/>
            <person name="Karlsson M."/>
            <person name="Huettel B."/>
            <person name="Barry K.W."/>
            <person name="Haridas S."/>
            <person name="Chen C."/>
            <person name="Bauer D."/>
            <person name="Andreopoulos W."/>
            <person name="Pangilinan J."/>
            <person name="LaButti K."/>
            <person name="Riley R."/>
            <person name="Lipzen A."/>
            <person name="Clum A."/>
            <person name="Drula E."/>
            <person name="Henrissat B."/>
            <person name="Kohler A."/>
            <person name="Grigoriev I.V."/>
            <person name="Martin F.M."/>
            <person name="Hacquard S."/>
        </authorList>
    </citation>
    <scope>NUCLEOTIDE SEQUENCE</scope>
    <source>
        <strain evidence="14">MPI-SDFR-AT-0073</strain>
    </source>
</reference>
<gene>
    <name evidence="14" type="ORF">BKA67DRAFT_514972</name>
</gene>
<dbReference type="AlphaFoldDB" id="A0A9P8UP19"/>
<evidence type="ECO:0000256" key="10">
    <source>
        <dbReference type="PROSITE-ProRule" id="PRU10069"/>
    </source>
</evidence>
<proteinExistence type="inferred from homology"/>
<evidence type="ECO:0000256" key="12">
    <source>
        <dbReference type="SAM" id="SignalP"/>
    </source>
</evidence>
<feature type="region of interest" description="Disordered" evidence="11">
    <location>
        <begin position="233"/>
        <end position="260"/>
    </location>
</feature>
<evidence type="ECO:0000256" key="11">
    <source>
        <dbReference type="SAM" id="MobiDB-lite"/>
    </source>
</evidence>
<keyword evidence="8" id="KW-0326">Glycosidase</keyword>
<evidence type="ECO:0000256" key="4">
    <source>
        <dbReference type="ARBA" id="ARBA00022729"/>
    </source>
</evidence>
<dbReference type="Proteomes" id="UP000758603">
    <property type="component" value="Unassembled WGS sequence"/>
</dbReference>
<dbReference type="GO" id="GO:0030248">
    <property type="term" value="F:cellulose binding"/>
    <property type="evidence" value="ECO:0007669"/>
    <property type="project" value="InterPro"/>
</dbReference>
<evidence type="ECO:0000256" key="5">
    <source>
        <dbReference type="ARBA" id="ARBA00022801"/>
    </source>
</evidence>
<keyword evidence="5 14" id="KW-0378">Hydrolase</keyword>
<dbReference type="EMBL" id="JAGPXC010000003">
    <property type="protein sequence ID" value="KAH6655617.1"/>
    <property type="molecule type" value="Genomic_DNA"/>
</dbReference>
<keyword evidence="15" id="KW-1185">Reference proteome</keyword>
<dbReference type="Gene3D" id="2.40.40.10">
    <property type="entry name" value="RlpA-like domain"/>
    <property type="match status" value="1"/>
</dbReference>
<comment type="catalytic activity">
    <reaction evidence="1 10">
        <text>Endohydrolysis of (1-&gt;4)-beta-D-glucosidic linkages in cellulose, lichenin and cereal beta-D-glucans.</text>
        <dbReference type="EC" id="3.2.1.4"/>
    </reaction>
</comment>
<evidence type="ECO:0000256" key="8">
    <source>
        <dbReference type="ARBA" id="ARBA00023295"/>
    </source>
</evidence>
<comment type="similarity">
    <text evidence="2">Belongs to the glycosyl hydrolase 45 (cellulase K) family.</text>
</comment>
<dbReference type="GO" id="GO:0030245">
    <property type="term" value="P:cellulose catabolic process"/>
    <property type="evidence" value="ECO:0007669"/>
    <property type="project" value="UniProtKB-KW"/>
</dbReference>
<keyword evidence="6" id="KW-0136">Cellulose degradation</keyword>
<dbReference type="GO" id="GO:0005576">
    <property type="term" value="C:extracellular region"/>
    <property type="evidence" value="ECO:0007669"/>
    <property type="project" value="InterPro"/>
</dbReference>
<evidence type="ECO:0000256" key="3">
    <source>
        <dbReference type="ARBA" id="ARBA00012601"/>
    </source>
</evidence>
<dbReference type="Pfam" id="PF00734">
    <property type="entry name" value="CBM_1"/>
    <property type="match status" value="1"/>
</dbReference>
<feature type="chain" id="PRO_5040273467" description="Cellulase" evidence="12">
    <location>
        <begin position="22"/>
        <end position="298"/>
    </location>
</feature>
<keyword evidence="4 12" id="KW-0732">Signal</keyword>
<dbReference type="PANTHER" id="PTHR39730:SF1">
    <property type="entry name" value="ENDOGLUCANASE 1"/>
    <property type="match status" value="1"/>
</dbReference>
<dbReference type="InterPro" id="IPR000334">
    <property type="entry name" value="Glyco_hydro_45"/>
</dbReference>
<evidence type="ECO:0000256" key="6">
    <source>
        <dbReference type="ARBA" id="ARBA00023001"/>
    </source>
</evidence>
<dbReference type="GO" id="GO:0008810">
    <property type="term" value="F:cellulase activity"/>
    <property type="evidence" value="ECO:0007669"/>
    <property type="project" value="UniProtKB-EC"/>
</dbReference>
<dbReference type="InterPro" id="IPR035971">
    <property type="entry name" value="CBD_sf"/>
</dbReference>
<dbReference type="Pfam" id="PF02015">
    <property type="entry name" value="Glyco_hydro_45"/>
    <property type="match status" value="1"/>
</dbReference>
<dbReference type="SMART" id="SM00236">
    <property type="entry name" value="fCBD"/>
    <property type="match status" value="1"/>
</dbReference>
<dbReference type="RefSeq" id="XP_045959882.1">
    <property type="nucleotide sequence ID" value="XM_046097685.1"/>
</dbReference>
<dbReference type="PROSITE" id="PS51164">
    <property type="entry name" value="CBM1_2"/>
    <property type="match status" value="1"/>
</dbReference>
<evidence type="ECO:0000256" key="9">
    <source>
        <dbReference type="ARBA" id="ARBA00023326"/>
    </source>
</evidence>
<evidence type="ECO:0000259" key="13">
    <source>
        <dbReference type="PROSITE" id="PS51164"/>
    </source>
</evidence>
<organism evidence="14 15">
    <name type="scientific">Truncatella angustata</name>
    <dbReference type="NCBI Taxonomy" id="152316"/>
    <lineage>
        <taxon>Eukaryota</taxon>
        <taxon>Fungi</taxon>
        <taxon>Dikarya</taxon>
        <taxon>Ascomycota</taxon>
        <taxon>Pezizomycotina</taxon>
        <taxon>Sordariomycetes</taxon>
        <taxon>Xylariomycetidae</taxon>
        <taxon>Amphisphaeriales</taxon>
        <taxon>Sporocadaceae</taxon>
        <taxon>Truncatella</taxon>
    </lineage>
</organism>
<feature type="signal peptide" evidence="12">
    <location>
        <begin position="1"/>
        <end position="21"/>
    </location>
</feature>
<dbReference type="OrthoDB" id="10035502at2759"/>
<dbReference type="CDD" id="cd22278">
    <property type="entry name" value="DPBB_GH45_endoglucanase"/>
    <property type="match status" value="1"/>
</dbReference>
<dbReference type="PROSITE" id="PS00562">
    <property type="entry name" value="CBM1_1"/>
    <property type="match status" value="1"/>
</dbReference>
<dbReference type="SUPFAM" id="SSF50685">
    <property type="entry name" value="Barwin-like endoglucanases"/>
    <property type="match status" value="1"/>
</dbReference>
<evidence type="ECO:0000313" key="15">
    <source>
        <dbReference type="Proteomes" id="UP000758603"/>
    </source>
</evidence>
<evidence type="ECO:0000313" key="14">
    <source>
        <dbReference type="EMBL" id="KAH6655617.1"/>
    </source>
</evidence>
<dbReference type="InterPro" id="IPR052288">
    <property type="entry name" value="GH45_Enzymes"/>
</dbReference>
<sequence length="298" mass="30864">MHTHRGLSLVAASSLFIVTRAASGTGVSTRYWDCCKPSCAWSGKASVNQPVLTCDKNDNVLSDPDIKSGCDGGTAFTCSDNSPWAISDQLAYGFAATAISGGTEASWCCACYKLTFTSGAVAGKTMVVQSTNTGGDLGSNQFDILMPGGGVGIFDGCKVEFGTSLPGATYGGISSQSECNSFPAILQEGCNWRFDWFENTDNPNLTFEQVQCPSEIVAKSGCRRTDDSSFPVFNPSTASSTTTAGASTTTAPTSTTSAASSGAHQQQAQCGGISWTGATSCVSGSTCTKLNDYYSQCL</sequence>
<dbReference type="SUPFAM" id="SSF57180">
    <property type="entry name" value="Cellulose-binding domain"/>
    <property type="match status" value="1"/>
</dbReference>
<feature type="domain" description="CBM1" evidence="13">
    <location>
        <begin position="262"/>
        <end position="298"/>
    </location>
</feature>
<accession>A0A9P8UP19</accession>
<dbReference type="InterPro" id="IPR000254">
    <property type="entry name" value="CBD"/>
</dbReference>
<dbReference type="InterPro" id="IPR036908">
    <property type="entry name" value="RlpA-like_sf"/>
</dbReference>